<dbReference type="STRING" id="343874.GCA_000805695_02026"/>
<sequence length="188" mass="21523">MKSSVAVRDRILDTASELFYRQGYNSTGINQIIDEAEIARASLYHHFKSKNDLLYAYLEKTNDAWFAQLHQFIKKQKTPEVKILAMFDFRIKRQTTNKFGGCPFLKASSEIPFDDTKAFEIINTHKMKFKSLILEILEDEESKNDSFSKTELAETLFLLIEGATMTANYQKNKSALESAKAMAAKLLS</sequence>
<proteinExistence type="predicted"/>
<dbReference type="Gene3D" id="1.10.357.10">
    <property type="entry name" value="Tetracycline Repressor, domain 2"/>
    <property type="match status" value="1"/>
</dbReference>
<dbReference type="Pfam" id="PF00440">
    <property type="entry name" value="TetR_N"/>
    <property type="match status" value="1"/>
</dbReference>
<gene>
    <name evidence="6" type="primary">nemR</name>
    <name evidence="6" type="ORF">NCTC13456_02516</name>
</gene>
<reference evidence="6 7" key="1">
    <citation type="submission" date="2018-06" db="EMBL/GenBank/DDBJ databases">
        <authorList>
            <consortium name="Pathogen Informatics"/>
            <person name="Doyle S."/>
        </authorList>
    </citation>
    <scope>NUCLEOTIDE SEQUENCE [LARGE SCALE GENOMIC DNA]</scope>
    <source>
        <strain evidence="6 7">NCTC13456</strain>
    </source>
</reference>
<dbReference type="PANTHER" id="PTHR47506">
    <property type="entry name" value="TRANSCRIPTIONAL REGULATORY PROTEIN"/>
    <property type="match status" value="1"/>
</dbReference>
<evidence type="ECO:0000256" key="4">
    <source>
        <dbReference type="PROSITE-ProRule" id="PRU00335"/>
    </source>
</evidence>
<evidence type="ECO:0000256" key="3">
    <source>
        <dbReference type="ARBA" id="ARBA00023163"/>
    </source>
</evidence>
<keyword evidence="3" id="KW-0804">Transcription</keyword>
<dbReference type="PROSITE" id="PS50977">
    <property type="entry name" value="HTH_TETR_2"/>
    <property type="match status" value="1"/>
</dbReference>
<dbReference type="SUPFAM" id="SSF46689">
    <property type="entry name" value="Homeodomain-like"/>
    <property type="match status" value="1"/>
</dbReference>
<evidence type="ECO:0000256" key="2">
    <source>
        <dbReference type="ARBA" id="ARBA00023125"/>
    </source>
</evidence>
<dbReference type="EMBL" id="UFXS01000001">
    <property type="protein sequence ID" value="STD58889.1"/>
    <property type="molecule type" value="Genomic_DNA"/>
</dbReference>
<dbReference type="InterPro" id="IPR001647">
    <property type="entry name" value="HTH_TetR"/>
</dbReference>
<dbReference type="SUPFAM" id="SSF48498">
    <property type="entry name" value="Tetracyclin repressor-like, C-terminal domain"/>
    <property type="match status" value="1"/>
</dbReference>
<dbReference type="AlphaFoldDB" id="A0A376GDL2"/>
<dbReference type="GO" id="GO:0003677">
    <property type="term" value="F:DNA binding"/>
    <property type="evidence" value="ECO:0007669"/>
    <property type="project" value="UniProtKB-UniRule"/>
</dbReference>
<evidence type="ECO:0000259" key="5">
    <source>
        <dbReference type="PROSITE" id="PS50977"/>
    </source>
</evidence>
<name>A0A376GDL2_9FLAO</name>
<evidence type="ECO:0000313" key="6">
    <source>
        <dbReference type="EMBL" id="STD58889.1"/>
    </source>
</evidence>
<feature type="domain" description="HTH tetR-type" evidence="5">
    <location>
        <begin position="5"/>
        <end position="65"/>
    </location>
</feature>
<protein>
    <submittedName>
        <fullName evidence="6">HTH-type transcriptional repressor nemR</fullName>
    </submittedName>
</protein>
<evidence type="ECO:0000256" key="1">
    <source>
        <dbReference type="ARBA" id="ARBA00023015"/>
    </source>
</evidence>
<dbReference type="PANTHER" id="PTHR47506:SF1">
    <property type="entry name" value="HTH-TYPE TRANSCRIPTIONAL REGULATOR YJDC"/>
    <property type="match status" value="1"/>
</dbReference>
<dbReference type="RefSeq" id="WP_115000806.1">
    <property type="nucleotide sequence ID" value="NZ_UFXS01000001.1"/>
</dbReference>
<keyword evidence="2 4" id="KW-0238">DNA-binding</keyword>
<feature type="DNA-binding region" description="H-T-H motif" evidence="4">
    <location>
        <begin position="28"/>
        <end position="47"/>
    </location>
</feature>
<dbReference type="InterPro" id="IPR009057">
    <property type="entry name" value="Homeodomain-like_sf"/>
</dbReference>
<dbReference type="InterPro" id="IPR036271">
    <property type="entry name" value="Tet_transcr_reg_TetR-rel_C_sf"/>
</dbReference>
<evidence type="ECO:0000313" key="7">
    <source>
        <dbReference type="Proteomes" id="UP000254737"/>
    </source>
</evidence>
<keyword evidence="1" id="KW-0805">Transcription regulation</keyword>
<dbReference type="Proteomes" id="UP000254737">
    <property type="component" value="Unassembled WGS sequence"/>
</dbReference>
<accession>A0A376GDL2</accession>
<organism evidence="6 7">
    <name type="scientific">Empedobacter falsenii</name>
    <dbReference type="NCBI Taxonomy" id="343874"/>
    <lineage>
        <taxon>Bacteria</taxon>
        <taxon>Pseudomonadati</taxon>
        <taxon>Bacteroidota</taxon>
        <taxon>Flavobacteriia</taxon>
        <taxon>Flavobacteriales</taxon>
        <taxon>Weeksellaceae</taxon>
        <taxon>Empedobacter</taxon>
    </lineage>
</organism>
<dbReference type="PRINTS" id="PR00455">
    <property type="entry name" value="HTHTETR"/>
</dbReference>